<dbReference type="Proteomes" id="UP000199233">
    <property type="component" value="Unassembled WGS sequence"/>
</dbReference>
<proteinExistence type="inferred from homology"/>
<feature type="transmembrane region" description="Helical" evidence="12">
    <location>
        <begin position="15"/>
        <end position="34"/>
    </location>
</feature>
<dbReference type="EMBL" id="FOFS01000014">
    <property type="protein sequence ID" value="SER04484.1"/>
    <property type="molecule type" value="Genomic_DNA"/>
</dbReference>
<dbReference type="PANTHER" id="PTHR38674">
    <property type="entry name" value="ALKANE 1-MONOOXYGENASE 1"/>
    <property type="match status" value="1"/>
</dbReference>
<reference evidence="14 15" key="1">
    <citation type="submission" date="2016-10" db="EMBL/GenBank/DDBJ databases">
        <authorList>
            <person name="de Groot N.N."/>
        </authorList>
    </citation>
    <scope>NUCLEOTIDE SEQUENCE [LARGE SCALE GENOMIC DNA]</scope>
    <source>
        <strain evidence="14 15">DSM 25927</strain>
    </source>
</reference>
<sequence>MQQSLPGNWRDRKRYLWLLGILAMALPLIGGGLVQATGLSLFWWFAPLFVYLGVPALDFIFGEDRNNPPEAVVPALERDRYYRWAVYAAVPVEYASLIWAAWVAATQSLHWYEYLGLSISVGMTTGIAIAVAHELGHKTNPFEQWLAKLALAPTGYGHFYSEHNRGHHVRVATPEDPASSRYGESFYAFLPRTILGGMRSAIAIEKARMARRGHGFWHWRNDVLNAWVMTPILFAGLVAWLGWMALPFLLIQAVYGFSLLEVVNYLEHYGLCRKKLPSGRYERCQPVHSWNSNHIFSNIFLYGLERHSDHHAHPLRGYEALRHFDDSPQLPNGYAGMILLAYCPPLWFAVMNPRVQAHYRGDLRSANVKPALRLATSAA</sequence>
<evidence type="ECO:0000256" key="10">
    <source>
        <dbReference type="ARBA" id="ARBA00023033"/>
    </source>
</evidence>
<evidence type="ECO:0000313" key="15">
    <source>
        <dbReference type="Proteomes" id="UP000199233"/>
    </source>
</evidence>
<keyword evidence="10 14" id="KW-0503">Monooxygenase</keyword>
<organism evidence="14 15">
    <name type="scientific">Solimonas aquatica</name>
    <dbReference type="NCBI Taxonomy" id="489703"/>
    <lineage>
        <taxon>Bacteria</taxon>
        <taxon>Pseudomonadati</taxon>
        <taxon>Pseudomonadota</taxon>
        <taxon>Gammaproteobacteria</taxon>
        <taxon>Nevskiales</taxon>
        <taxon>Nevskiaceae</taxon>
        <taxon>Solimonas</taxon>
    </lineage>
</organism>
<feature type="transmembrane region" description="Helical" evidence="12">
    <location>
        <begin position="186"/>
        <end position="204"/>
    </location>
</feature>
<feature type="transmembrane region" description="Helical" evidence="12">
    <location>
        <begin position="41"/>
        <end position="61"/>
    </location>
</feature>
<evidence type="ECO:0000256" key="11">
    <source>
        <dbReference type="ARBA" id="ARBA00023136"/>
    </source>
</evidence>
<evidence type="ECO:0000313" key="14">
    <source>
        <dbReference type="EMBL" id="SER04484.1"/>
    </source>
</evidence>
<evidence type="ECO:0000256" key="6">
    <source>
        <dbReference type="ARBA" id="ARBA00022723"/>
    </source>
</evidence>
<keyword evidence="5 12" id="KW-0812">Transmembrane</keyword>
<dbReference type="GO" id="GO:0005886">
    <property type="term" value="C:plasma membrane"/>
    <property type="evidence" value="ECO:0007669"/>
    <property type="project" value="UniProtKB-SubCell"/>
</dbReference>
<evidence type="ECO:0000256" key="2">
    <source>
        <dbReference type="ARBA" id="ARBA00010823"/>
    </source>
</evidence>
<gene>
    <name evidence="14" type="ORF">SAMN04488038_114106</name>
</gene>
<comment type="subcellular location">
    <subcellularLocation>
        <location evidence="1">Cell inner membrane</location>
        <topology evidence="1">Multi-pass membrane protein</topology>
    </subcellularLocation>
</comment>
<dbReference type="GO" id="GO:0006629">
    <property type="term" value="P:lipid metabolic process"/>
    <property type="evidence" value="ECO:0007669"/>
    <property type="project" value="InterPro"/>
</dbReference>
<protein>
    <submittedName>
        <fullName evidence="14">Alkane 1-monooxygenase</fullName>
    </submittedName>
</protein>
<dbReference type="RefSeq" id="WP_093288940.1">
    <property type="nucleotide sequence ID" value="NZ_FOFS01000014.1"/>
</dbReference>
<dbReference type="OrthoDB" id="4759734at2"/>
<comment type="similarity">
    <text evidence="2">Belongs to the fatty acid desaturase type 1 family. AlkB subfamily.</text>
</comment>
<name>A0A1H9KZ66_9GAMM</name>
<evidence type="ECO:0000256" key="3">
    <source>
        <dbReference type="ARBA" id="ARBA00022475"/>
    </source>
</evidence>
<dbReference type="GO" id="GO:0046872">
    <property type="term" value="F:metal ion binding"/>
    <property type="evidence" value="ECO:0007669"/>
    <property type="project" value="UniProtKB-KW"/>
</dbReference>
<keyword evidence="7 12" id="KW-1133">Transmembrane helix</keyword>
<evidence type="ECO:0000259" key="13">
    <source>
        <dbReference type="Pfam" id="PF00487"/>
    </source>
</evidence>
<accession>A0A1H9KZ66</accession>
<keyword evidence="3" id="KW-1003">Cell membrane</keyword>
<dbReference type="InterPro" id="IPR033885">
    <property type="entry name" value="AlkB/XylM"/>
</dbReference>
<feature type="transmembrane region" description="Helical" evidence="12">
    <location>
        <begin position="224"/>
        <end position="243"/>
    </location>
</feature>
<evidence type="ECO:0000256" key="4">
    <source>
        <dbReference type="ARBA" id="ARBA00022519"/>
    </source>
</evidence>
<keyword evidence="4" id="KW-0997">Cell inner membrane</keyword>
<evidence type="ECO:0000256" key="9">
    <source>
        <dbReference type="ARBA" id="ARBA00023004"/>
    </source>
</evidence>
<dbReference type="InterPro" id="IPR005804">
    <property type="entry name" value="FA_desaturase_dom"/>
</dbReference>
<evidence type="ECO:0000256" key="1">
    <source>
        <dbReference type="ARBA" id="ARBA00004429"/>
    </source>
</evidence>
<feature type="transmembrane region" description="Helical" evidence="12">
    <location>
        <begin position="81"/>
        <end position="102"/>
    </location>
</feature>
<dbReference type="AlphaFoldDB" id="A0A1H9KZ66"/>
<evidence type="ECO:0000256" key="12">
    <source>
        <dbReference type="SAM" id="Phobius"/>
    </source>
</evidence>
<dbReference type="CDD" id="cd03512">
    <property type="entry name" value="Alkane-hydroxylase"/>
    <property type="match status" value="1"/>
</dbReference>
<evidence type="ECO:0000256" key="7">
    <source>
        <dbReference type="ARBA" id="ARBA00022989"/>
    </source>
</evidence>
<keyword evidence="15" id="KW-1185">Reference proteome</keyword>
<keyword evidence="9" id="KW-0408">Iron</keyword>
<dbReference type="GO" id="GO:0004497">
    <property type="term" value="F:monooxygenase activity"/>
    <property type="evidence" value="ECO:0007669"/>
    <property type="project" value="UniProtKB-KW"/>
</dbReference>
<dbReference type="Pfam" id="PF00487">
    <property type="entry name" value="FA_desaturase"/>
    <property type="match status" value="1"/>
</dbReference>
<dbReference type="SMR" id="A0A1H9KZ66"/>
<keyword evidence="8" id="KW-0560">Oxidoreductase</keyword>
<keyword evidence="6" id="KW-0479">Metal-binding</keyword>
<dbReference type="STRING" id="489703.SAMN04488038_114106"/>
<evidence type="ECO:0000256" key="5">
    <source>
        <dbReference type="ARBA" id="ARBA00022692"/>
    </source>
</evidence>
<keyword evidence="11 12" id="KW-0472">Membrane</keyword>
<evidence type="ECO:0000256" key="8">
    <source>
        <dbReference type="ARBA" id="ARBA00023002"/>
    </source>
</evidence>
<dbReference type="PANTHER" id="PTHR38674:SF1">
    <property type="entry name" value="ALKANE 1-MONOOXYGENASE 1"/>
    <property type="match status" value="1"/>
</dbReference>
<feature type="domain" description="Fatty acid desaturase" evidence="13">
    <location>
        <begin position="110"/>
        <end position="336"/>
    </location>
</feature>
<feature type="transmembrane region" description="Helical" evidence="12">
    <location>
        <begin position="114"/>
        <end position="132"/>
    </location>
</feature>